<dbReference type="Proteomes" id="UP000195652">
    <property type="component" value="Chromosome"/>
</dbReference>
<protein>
    <submittedName>
        <fullName evidence="1">Clp protease ClpP</fullName>
    </submittedName>
</protein>
<reference evidence="1 2" key="3">
    <citation type="journal article" date="2020" name="Int. J. Syst. Evol. Microbiol.">
        <title>Corynebacterium silvaticum sp. nov., a unique group of NTTB corynebacteria in wild boar and roe deer.</title>
        <authorList>
            <person name="Dangel A."/>
            <person name="Berger A."/>
            <person name="Rau J."/>
            <person name="Eisenberg T."/>
            <person name="Kampfer P."/>
            <person name="Margos G."/>
            <person name="Contzen M."/>
            <person name="Busse H.J."/>
            <person name="Konrad R."/>
            <person name="Peters M."/>
            <person name="Sting R."/>
            <person name="Sing A."/>
        </authorList>
    </citation>
    <scope>NUCLEOTIDE SEQUENCE [LARGE SCALE GENOMIC DNA]</scope>
    <source>
        <strain evidence="1 2">PO100/5</strain>
    </source>
</reference>
<evidence type="ECO:0000313" key="1">
    <source>
        <dbReference type="EMBL" id="WCV10604.1"/>
    </source>
</evidence>
<evidence type="ECO:0000313" key="2">
    <source>
        <dbReference type="Proteomes" id="UP000195652"/>
    </source>
</evidence>
<gene>
    <name evidence="1" type="ORF">CBE74_12935</name>
</gene>
<accession>A0ACD4PY26</accession>
<dbReference type="EMBL" id="CP021417">
    <property type="protein sequence ID" value="WCV10604.1"/>
    <property type="molecule type" value="Genomic_DNA"/>
</dbReference>
<reference evidence="1 2" key="4">
    <citation type="journal article" date="2020" name="PLoS ONE">
        <title>Taxonomic classification of strain PO100/5 shows a broader geographic distribution and genetic markers of the recently described Corynebacterium silvaticum.</title>
        <authorList>
            <person name="Viana M.V.C."/>
            <person name="Profeta R."/>
            <person name="da Silva A.L."/>
            <person name="Hurtado R."/>
            <person name="Cerqueira J.C."/>
            <person name="Ribeiro B.F.S."/>
            <person name="Almeida M.O."/>
            <person name="Morais-Rodrigues F."/>
            <person name="Soares S.C."/>
            <person name="Oliveira M."/>
            <person name="Tavares L."/>
            <person name="Figueiredo H."/>
            <person name="Wattam A.R."/>
            <person name="Barh D."/>
            <person name="Ghosh P."/>
            <person name="Silva A."/>
            <person name="Azevedo V."/>
        </authorList>
    </citation>
    <scope>NUCLEOTIDE SEQUENCE [LARGE SCALE GENOMIC DNA]</scope>
    <source>
        <strain evidence="1 2">PO100/5</strain>
    </source>
</reference>
<name>A0ACD4PY26_9CORY</name>
<reference evidence="1 2" key="2">
    <citation type="journal article" date="2020" name="Antonie Van Leeuwenhoek">
        <title>Phylogenomic characterisation of a novel corynebacterial species pathogenic to animals.</title>
        <authorList>
            <person name="Moller J."/>
            <person name="Musella L."/>
            <person name="Melnikov V."/>
            <person name="Geissdorfer W."/>
            <person name="Burkovski A."/>
            <person name="Sangal V."/>
        </authorList>
    </citation>
    <scope>NUCLEOTIDE SEQUENCE [LARGE SCALE GENOMIC DNA]</scope>
    <source>
        <strain evidence="1 2">PO100/5</strain>
    </source>
</reference>
<keyword evidence="1" id="KW-0645">Protease</keyword>
<proteinExistence type="predicted"/>
<reference evidence="1 2" key="1">
    <citation type="journal article" date="2014" name="BMC Vet. Res.">
        <title>First report of Corynebacterium pseudotuberculosis from caseous lymphadenitis lesions in Black Alentejano pig (Sus scrofa domesticus).</title>
        <authorList>
            <person name="Oliveira M."/>
            <person name="Barroco C."/>
            <person name="Mottola C."/>
            <person name="Santos R."/>
            <person name="Lemsaddek A."/>
            <person name="Tavares L."/>
            <person name="Semedo-Lemsaddek T."/>
        </authorList>
    </citation>
    <scope>NUCLEOTIDE SEQUENCE [LARGE SCALE GENOMIC DNA]</scope>
    <source>
        <strain evidence="1 2">PO100/5</strain>
    </source>
</reference>
<keyword evidence="2" id="KW-1185">Reference proteome</keyword>
<sequence length="438" mass="46616">MRKKLEIKNLGESHFEVILYGDIGGWDGFTAANIRSLLDEANASSITLRIHSYGGDTLEGLAIMNILREHPATIHAVVDGVCASAATVIAIGGAERLSMAESAELMIHSPWVFTDGDSTDLRKAADRLDQVAVNYARIYAAKSGISADEWLGVLTDETWYSASEAVNVGLADEVTAVTPKTVDPVVAGVQSRVFAKCKYSGRRSAPDPVINNAQRGRGGKKNMDFLASIAQRLGVDGKSDEATVLAALDEALAEQASNEEQPEPVGTATVKIEPDLSALTKVNVEQMLKDLADAVDTPSVSSPVAENTETKEQTSEEPADGVISLDKDVYDDLLRRAAIGDQASEDNKHREAEELVAAAIKAGKVLAVKHDQLVAATVEDYDGMKAYFAHLAPGLIPTVEKGRGGSDEARGIGIGASAAHSEKNQQADRGRIFQRPTI</sequence>
<organism evidence="1 2">
    <name type="scientific">Corynebacterium silvaticum</name>
    <dbReference type="NCBI Taxonomy" id="2320431"/>
    <lineage>
        <taxon>Bacteria</taxon>
        <taxon>Bacillati</taxon>
        <taxon>Actinomycetota</taxon>
        <taxon>Actinomycetes</taxon>
        <taxon>Mycobacteriales</taxon>
        <taxon>Corynebacteriaceae</taxon>
        <taxon>Corynebacterium</taxon>
    </lineage>
</organism>
<keyword evidence="1" id="KW-0378">Hydrolase</keyword>